<dbReference type="EMBL" id="GBEZ01008229">
    <property type="protein sequence ID" value="JAC77297.1"/>
    <property type="molecule type" value="Transcribed_RNA"/>
</dbReference>
<reference evidence="1" key="1">
    <citation type="submission" date="2014-05" db="EMBL/GenBank/DDBJ databases">
        <title>The transcriptome of the halophilic microalga Tetraselmis sp. GSL018 isolated from the Great Salt Lake, Utah.</title>
        <authorList>
            <person name="Jinkerson R.E."/>
            <person name="D'Adamo S."/>
            <person name="Posewitz M.C."/>
        </authorList>
    </citation>
    <scope>NUCLEOTIDE SEQUENCE</scope>
    <source>
        <strain evidence="1">GSL018</strain>
    </source>
</reference>
<organism evidence="1">
    <name type="scientific">Tetraselmis sp. GSL018</name>
    <dbReference type="NCBI Taxonomy" id="582737"/>
    <lineage>
        <taxon>Eukaryota</taxon>
        <taxon>Viridiplantae</taxon>
        <taxon>Chlorophyta</taxon>
        <taxon>core chlorophytes</taxon>
        <taxon>Chlorodendrophyceae</taxon>
        <taxon>Chlorodendrales</taxon>
        <taxon>Chlorodendraceae</taxon>
        <taxon>Tetraselmis</taxon>
    </lineage>
</organism>
<evidence type="ECO:0000313" key="1">
    <source>
        <dbReference type="EMBL" id="JAC77297.1"/>
    </source>
</evidence>
<protein>
    <submittedName>
        <fullName evidence="1">Uncharacterized protein</fullName>
    </submittedName>
</protein>
<feature type="non-terminal residue" evidence="1">
    <location>
        <position position="1"/>
    </location>
</feature>
<sequence length="57" mass="6053">FSCLRHGLAPRRPPKSPSFFVFTITHSTGEVAAVAVAALTACPRVLEPYAPSGLFLP</sequence>
<accession>A0A061RWM4</accession>
<name>A0A061RWM4_9CHLO</name>
<proteinExistence type="predicted"/>
<dbReference type="AlphaFoldDB" id="A0A061RWM4"/>
<gene>
    <name evidence="1" type="ORF">TSPGSL018_18083</name>
</gene>